<evidence type="ECO:0000256" key="3">
    <source>
        <dbReference type="SAM" id="MobiDB-lite"/>
    </source>
</evidence>
<dbReference type="OrthoDB" id="5373615at2759"/>
<keyword evidence="7" id="KW-1185">Reference proteome</keyword>
<dbReference type="Proteomes" id="UP000677054">
    <property type="component" value="Unassembled WGS sequence"/>
</dbReference>
<dbReference type="InterPro" id="IPR039228">
    <property type="entry name" value="SZRD1"/>
</dbReference>
<evidence type="ECO:0000259" key="4">
    <source>
        <dbReference type="PROSITE" id="PS51673"/>
    </source>
</evidence>
<evidence type="ECO:0000313" key="6">
    <source>
        <dbReference type="EMBL" id="CAD7245620.1"/>
    </source>
</evidence>
<dbReference type="AlphaFoldDB" id="A0A7R9A6Z2"/>
<sequence length="236" mass="26124">MTIIRFEEIFNGTIIRHPVSDRQRAVTDDTRTALEILTPTTLRAHAGPRTNERNMAACRDAPSAMEGEDGDDWERMEESGQLDKQIRKLKIPKDDLESNGGHGCSEKVVIVDEGCRNPCMASEPQIKILKRDAQNEGGSAPSSSITLNGRLQEMVQSRKEREVKYAEARSRIFGESKNSESLDVAADDRRFQSGDGLATRVELLRSKAKETTSPGVSILRSPRGPDGSKGFESSHR</sequence>
<dbReference type="PROSITE" id="PS51938">
    <property type="entry name" value="SUZ_C"/>
    <property type="match status" value="1"/>
</dbReference>
<evidence type="ECO:0000256" key="1">
    <source>
        <dbReference type="ARBA" id="ARBA00007124"/>
    </source>
</evidence>
<comment type="similarity">
    <text evidence="1">Belongs to the SZRD1 family.</text>
</comment>
<gene>
    <name evidence="6" type="ORF">DSTB1V02_LOCUS5490</name>
</gene>
<reference evidence="6" key="1">
    <citation type="submission" date="2020-11" db="EMBL/GenBank/DDBJ databases">
        <authorList>
            <person name="Tran Van P."/>
        </authorList>
    </citation>
    <scope>NUCLEOTIDE SEQUENCE</scope>
</reference>
<protein>
    <recommendedName>
        <fullName evidence="2">SUZ RNA-binding domain-containing</fullName>
    </recommendedName>
</protein>
<dbReference type="Pfam" id="PF12752">
    <property type="entry name" value="SUZ"/>
    <property type="match status" value="1"/>
</dbReference>
<dbReference type="InterPro" id="IPR024642">
    <property type="entry name" value="SUZ-C"/>
</dbReference>
<accession>A0A7R9A6Z2</accession>
<evidence type="ECO:0000256" key="2">
    <source>
        <dbReference type="ARBA" id="ARBA00044802"/>
    </source>
</evidence>
<proteinExistence type="inferred from homology"/>
<evidence type="ECO:0000313" key="7">
    <source>
        <dbReference type="Proteomes" id="UP000677054"/>
    </source>
</evidence>
<dbReference type="EMBL" id="LR900420">
    <property type="protein sequence ID" value="CAD7245620.1"/>
    <property type="molecule type" value="Genomic_DNA"/>
</dbReference>
<dbReference type="InterPro" id="IPR024771">
    <property type="entry name" value="SUZ"/>
</dbReference>
<feature type="domain" description="SUZ" evidence="4">
    <location>
        <begin position="104"/>
        <end position="177"/>
    </location>
</feature>
<dbReference type="PANTHER" id="PTHR31796:SF2">
    <property type="entry name" value="SUZ DOMAIN-CONTAINING PROTEIN 1"/>
    <property type="match status" value="1"/>
</dbReference>
<dbReference type="PROSITE" id="PS51673">
    <property type="entry name" value="SUZ"/>
    <property type="match status" value="1"/>
</dbReference>
<evidence type="ECO:0000259" key="5">
    <source>
        <dbReference type="PROSITE" id="PS51938"/>
    </source>
</evidence>
<name>A0A7R9A6Z2_9CRUS</name>
<feature type="region of interest" description="Disordered" evidence="3">
    <location>
        <begin position="205"/>
        <end position="236"/>
    </location>
</feature>
<feature type="domain" description="SUZ-C" evidence="5">
    <location>
        <begin position="192"/>
        <end position="235"/>
    </location>
</feature>
<organism evidence="6">
    <name type="scientific">Darwinula stevensoni</name>
    <dbReference type="NCBI Taxonomy" id="69355"/>
    <lineage>
        <taxon>Eukaryota</taxon>
        <taxon>Metazoa</taxon>
        <taxon>Ecdysozoa</taxon>
        <taxon>Arthropoda</taxon>
        <taxon>Crustacea</taxon>
        <taxon>Oligostraca</taxon>
        <taxon>Ostracoda</taxon>
        <taxon>Podocopa</taxon>
        <taxon>Podocopida</taxon>
        <taxon>Darwinulocopina</taxon>
        <taxon>Darwinuloidea</taxon>
        <taxon>Darwinulidae</taxon>
        <taxon>Darwinula</taxon>
    </lineage>
</organism>
<dbReference type="Pfam" id="PF12901">
    <property type="entry name" value="SUZ-C"/>
    <property type="match status" value="1"/>
</dbReference>
<dbReference type="PANTHER" id="PTHR31796">
    <property type="entry name" value="SUZ DOMAIN-CONTAINING PROTEIN 1"/>
    <property type="match status" value="1"/>
</dbReference>
<dbReference type="EMBL" id="CAJPEV010000903">
    <property type="protein sequence ID" value="CAG0889418.1"/>
    <property type="molecule type" value="Genomic_DNA"/>
</dbReference>